<dbReference type="OrthoDB" id="4785550at2"/>
<dbReference type="EMBL" id="LSRF01000044">
    <property type="protein sequence ID" value="KXP08821.1"/>
    <property type="molecule type" value="Genomic_DNA"/>
</dbReference>
<reference evidence="2" key="1">
    <citation type="submission" date="2016-02" db="EMBL/GenBank/DDBJ databases">
        <authorList>
            <person name="Wen L."/>
            <person name="He K."/>
            <person name="Yang H."/>
        </authorList>
    </citation>
    <scope>NUCLEOTIDE SEQUENCE [LARGE SCALE GENOMIC DNA]</scope>
    <source>
        <strain evidence="2">JCM 15929</strain>
    </source>
</reference>
<name>A0A138AE88_9ACTN</name>
<dbReference type="STRING" id="239498.AXK60_09155"/>
<proteinExistence type="predicted"/>
<comment type="caution">
    <text evidence="1">The sequence shown here is derived from an EMBL/GenBank/DDBJ whole genome shotgun (WGS) entry which is preliminary data.</text>
</comment>
<gene>
    <name evidence="1" type="ORF">AXK60_09155</name>
</gene>
<evidence type="ECO:0000313" key="1">
    <source>
        <dbReference type="EMBL" id="KXP08821.1"/>
    </source>
</evidence>
<evidence type="ECO:0000313" key="2">
    <source>
        <dbReference type="Proteomes" id="UP000070258"/>
    </source>
</evidence>
<sequence length="221" mass="23249">MPATVLTRVLLLVEANDARDLVGVLAAIASTAPPPWSPHTGGDGTDSESTTVTIGGTRIEVAVGEPAAPALIELRTERNLEVVLDEVVAVHGSATSEPSDPDARIEAVTAHVGKVAVVVRGRAAPTGHDLDSSPSSEAELRSFLFDRLASAERPGADYAYWRRSLIDAHQIKATIDLAVAQLKALVPPSPRGLSSHVAVRLGIARLVAEVEAEIEEAQREQ</sequence>
<accession>A0A138AE88</accession>
<dbReference type="Proteomes" id="UP000070258">
    <property type="component" value="Unassembled WGS sequence"/>
</dbReference>
<dbReference type="AlphaFoldDB" id="A0A138AE88"/>
<organism evidence="1 2">
    <name type="scientific">Tsukamurella pseudospumae</name>
    <dbReference type="NCBI Taxonomy" id="239498"/>
    <lineage>
        <taxon>Bacteria</taxon>
        <taxon>Bacillati</taxon>
        <taxon>Actinomycetota</taxon>
        <taxon>Actinomycetes</taxon>
        <taxon>Mycobacteriales</taxon>
        <taxon>Tsukamurellaceae</taxon>
        <taxon>Tsukamurella</taxon>
    </lineage>
</organism>
<protein>
    <submittedName>
        <fullName evidence="1">Uncharacterized protein</fullName>
    </submittedName>
</protein>
<dbReference type="RefSeq" id="WP_068571697.1">
    <property type="nucleotide sequence ID" value="NZ_LSRF01000044.1"/>
</dbReference>